<name>A0ABW1AR55_9RHOO</name>
<organism evidence="1 2">
    <name type="scientific">Thauera sinica</name>
    <dbReference type="NCBI Taxonomy" id="2665146"/>
    <lineage>
        <taxon>Bacteria</taxon>
        <taxon>Pseudomonadati</taxon>
        <taxon>Pseudomonadota</taxon>
        <taxon>Betaproteobacteria</taxon>
        <taxon>Rhodocyclales</taxon>
        <taxon>Zoogloeaceae</taxon>
        <taxon>Thauera</taxon>
    </lineage>
</organism>
<accession>A0ABW1AR55</accession>
<dbReference type="Proteomes" id="UP001595974">
    <property type="component" value="Unassembled WGS sequence"/>
</dbReference>
<proteinExistence type="predicted"/>
<comment type="caution">
    <text evidence="1">The sequence shown here is derived from an EMBL/GenBank/DDBJ whole genome shotgun (WGS) entry which is preliminary data.</text>
</comment>
<protein>
    <submittedName>
        <fullName evidence="1">Uncharacterized protein</fullName>
    </submittedName>
</protein>
<evidence type="ECO:0000313" key="1">
    <source>
        <dbReference type="EMBL" id="MFC5769730.1"/>
    </source>
</evidence>
<sequence>MFRVTDGAARCVGTGMYQLDLDLPQGIYTDVIHSLPDHGAVPTGLQAYLRDLPLWPPSPLPGPRPAAAPRTARTPKKAARDALGALPVKESACINTGSLLSFVAGVSEEDKNDVLYSVQLAQRAASGVFDRFTQTQFWYQKYIEVLQALGWASEQFSFSLFKQDEGEFRMDQAALGIITAIATQNQLGVLKQAVDALSKLAEDDGPISLFDFHSSVQSSGNFQLGAVRRTENGAVSMAIGGFYFHAVDDRRRFLFLRWGSRNIHLWTAAQRLTLNTDFYARRRADVIARLDADAKDYIADLRIAKR</sequence>
<keyword evidence="2" id="KW-1185">Reference proteome</keyword>
<dbReference type="EMBL" id="JBHSOG010000032">
    <property type="protein sequence ID" value="MFC5769730.1"/>
    <property type="molecule type" value="Genomic_DNA"/>
</dbReference>
<reference evidence="2" key="1">
    <citation type="journal article" date="2019" name="Int. J. Syst. Evol. Microbiol.">
        <title>The Global Catalogue of Microorganisms (GCM) 10K type strain sequencing project: providing services to taxonomists for standard genome sequencing and annotation.</title>
        <authorList>
            <consortium name="The Broad Institute Genomics Platform"/>
            <consortium name="The Broad Institute Genome Sequencing Center for Infectious Disease"/>
            <person name="Wu L."/>
            <person name="Ma J."/>
        </authorList>
    </citation>
    <scope>NUCLEOTIDE SEQUENCE [LARGE SCALE GENOMIC DNA]</scope>
    <source>
        <strain evidence="2">SHR3</strain>
    </source>
</reference>
<gene>
    <name evidence="1" type="ORF">ACFPTN_10135</name>
</gene>
<evidence type="ECO:0000313" key="2">
    <source>
        <dbReference type="Proteomes" id="UP001595974"/>
    </source>
</evidence>
<dbReference type="RefSeq" id="WP_157748422.1">
    <property type="nucleotide sequence ID" value="NZ_JBHSOG010000032.1"/>
</dbReference>